<evidence type="ECO:0000313" key="2">
    <source>
        <dbReference type="EMBL" id="GIQ62701.1"/>
    </source>
</evidence>
<name>A0ABQ4N420_9BACL</name>
<dbReference type="Proteomes" id="UP000680304">
    <property type="component" value="Unassembled WGS sequence"/>
</dbReference>
<comment type="caution">
    <text evidence="2">The sequence shown here is derived from an EMBL/GenBank/DDBJ whole genome shotgun (WGS) entry which is preliminary data.</text>
</comment>
<organism evidence="2 3">
    <name type="scientific">Paenibacillus cisolokensis</name>
    <dbReference type="NCBI Taxonomy" id="1658519"/>
    <lineage>
        <taxon>Bacteria</taxon>
        <taxon>Bacillati</taxon>
        <taxon>Bacillota</taxon>
        <taxon>Bacilli</taxon>
        <taxon>Bacillales</taxon>
        <taxon>Paenibacillaceae</taxon>
        <taxon>Paenibacillus</taxon>
    </lineage>
</organism>
<keyword evidence="1" id="KW-1133">Transmembrane helix</keyword>
<reference evidence="2 3" key="1">
    <citation type="submission" date="2021-04" db="EMBL/GenBank/DDBJ databases">
        <title>Draft genome sequence of Paenibacillus cisolokensis, LC2-13A.</title>
        <authorList>
            <person name="Uke A."/>
            <person name="Chhe C."/>
            <person name="Baramee S."/>
            <person name="Kosugi A."/>
        </authorList>
    </citation>
    <scope>NUCLEOTIDE SEQUENCE [LARGE SCALE GENOMIC DNA]</scope>
    <source>
        <strain evidence="2 3">LC2-13A</strain>
    </source>
</reference>
<gene>
    <name evidence="2" type="ORF">PACILC2_12690</name>
</gene>
<protein>
    <submittedName>
        <fullName evidence="2">Uncharacterized protein</fullName>
    </submittedName>
</protein>
<proteinExistence type="predicted"/>
<keyword evidence="3" id="KW-1185">Reference proteome</keyword>
<keyword evidence="1" id="KW-0472">Membrane</keyword>
<sequence>MEKKAPITSEINIGRRLTLPKSFACGLAVAVAVFKMVHPPLMMAFIYLRHLLSYQY</sequence>
<accession>A0ABQ4N420</accession>
<feature type="transmembrane region" description="Helical" evidence="1">
    <location>
        <begin position="23"/>
        <end position="48"/>
    </location>
</feature>
<evidence type="ECO:0000256" key="1">
    <source>
        <dbReference type="SAM" id="Phobius"/>
    </source>
</evidence>
<evidence type="ECO:0000313" key="3">
    <source>
        <dbReference type="Proteomes" id="UP000680304"/>
    </source>
</evidence>
<dbReference type="EMBL" id="BOVJ01000041">
    <property type="protein sequence ID" value="GIQ62701.1"/>
    <property type="molecule type" value="Genomic_DNA"/>
</dbReference>
<keyword evidence="1" id="KW-0812">Transmembrane</keyword>